<dbReference type="InterPro" id="IPR006442">
    <property type="entry name" value="Antitoxin_Phd/YefM"/>
</dbReference>
<name>A0A7W8HKW9_9BURK</name>
<organism evidence="3 4">
    <name type="scientific">Quisquiliibacterium transsilvanicum</name>
    <dbReference type="NCBI Taxonomy" id="1549638"/>
    <lineage>
        <taxon>Bacteria</taxon>
        <taxon>Pseudomonadati</taxon>
        <taxon>Pseudomonadota</taxon>
        <taxon>Betaproteobacteria</taxon>
        <taxon>Burkholderiales</taxon>
        <taxon>Burkholderiaceae</taxon>
        <taxon>Quisquiliibacterium</taxon>
    </lineage>
</organism>
<evidence type="ECO:0000256" key="2">
    <source>
        <dbReference type="RuleBase" id="RU362080"/>
    </source>
</evidence>
<dbReference type="InterPro" id="IPR051416">
    <property type="entry name" value="phD-YefM_TA_antitoxins"/>
</dbReference>
<dbReference type="EMBL" id="JACHGB010000009">
    <property type="protein sequence ID" value="MBB5273873.1"/>
    <property type="molecule type" value="Genomic_DNA"/>
</dbReference>
<evidence type="ECO:0000313" key="3">
    <source>
        <dbReference type="EMBL" id="MBB5273873.1"/>
    </source>
</evidence>
<comment type="caution">
    <text evidence="3">The sequence shown here is derived from an EMBL/GenBank/DDBJ whole genome shotgun (WGS) entry which is preliminary data.</text>
</comment>
<dbReference type="NCBIfam" id="TIGR01552">
    <property type="entry name" value="phd_fam"/>
    <property type="match status" value="1"/>
</dbReference>
<proteinExistence type="inferred from homology"/>
<evidence type="ECO:0000313" key="4">
    <source>
        <dbReference type="Proteomes" id="UP000532440"/>
    </source>
</evidence>
<dbReference type="Proteomes" id="UP000532440">
    <property type="component" value="Unassembled WGS sequence"/>
</dbReference>
<dbReference type="RefSeq" id="WP_183970729.1">
    <property type="nucleotide sequence ID" value="NZ_BAABEW010000005.1"/>
</dbReference>
<sequence>MQVFNVHEAKTHLSRLLELIERGEEVLIARSGQPVARLTAYRPTRRSIAPPGSMKGRDWQMDDDFDAPIDALFSCLQEPEGEPGAPEVGR</sequence>
<comment type="similarity">
    <text evidence="1 2">Belongs to the phD/YefM antitoxin family.</text>
</comment>
<evidence type="ECO:0000256" key="1">
    <source>
        <dbReference type="ARBA" id="ARBA00009981"/>
    </source>
</evidence>
<keyword evidence="4" id="KW-1185">Reference proteome</keyword>
<dbReference type="AlphaFoldDB" id="A0A7W8HKW9"/>
<dbReference type="Gene3D" id="3.40.1620.10">
    <property type="entry name" value="YefM-like domain"/>
    <property type="match status" value="1"/>
</dbReference>
<protein>
    <recommendedName>
        <fullName evidence="2">Antitoxin</fullName>
    </recommendedName>
</protein>
<dbReference type="PANTHER" id="PTHR35377">
    <property type="entry name" value="ANTITOXIN VAPB49-RELATED-RELATED"/>
    <property type="match status" value="1"/>
</dbReference>
<accession>A0A7W8HKW9</accession>
<dbReference type="InterPro" id="IPR036165">
    <property type="entry name" value="YefM-like_sf"/>
</dbReference>
<gene>
    <name evidence="3" type="ORF">HNQ70_003905</name>
</gene>
<dbReference type="Pfam" id="PF02604">
    <property type="entry name" value="PhdYeFM_antitox"/>
    <property type="match status" value="1"/>
</dbReference>
<dbReference type="SUPFAM" id="SSF143120">
    <property type="entry name" value="YefM-like"/>
    <property type="match status" value="1"/>
</dbReference>
<reference evidence="3 4" key="1">
    <citation type="submission" date="2020-08" db="EMBL/GenBank/DDBJ databases">
        <title>Genomic Encyclopedia of Type Strains, Phase IV (KMG-IV): sequencing the most valuable type-strain genomes for metagenomic binning, comparative biology and taxonomic classification.</title>
        <authorList>
            <person name="Goeker M."/>
        </authorList>
    </citation>
    <scope>NUCLEOTIDE SEQUENCE [LARGE SCALE GENOMIC DNA]</scope>
    <source>
        <strain evidence="3 4">DSM 29781</strain>
    </source>
</reference>
<comment type="function">
    <text evidence="2">Antitoxin component of a type II toxin-antitoxin (TA) system.</text>
</comment>